<comment type="pathway">
    <text evidence="1">Protein modification; protein ubiquitination.</text>
</comment>
<proteinExistence type="predicted"/>
<dbReference type="GO" id="GO:0016567">
    <property type="term" value="P:protein ubiquitination"/>
    <property type="evidence" value="ECO:0007669"/>
    <property type="project" value="InterPro"/>
</dbReference>
<comment type="caution">
    <text evidence="4">The sequence shown here is derived from an EMBL/GenBank/DDBJ whole genome shotgun (WGS) entry which is preliminary data.</text>
</comment>
<keyword evidence="2" id="KW-0812">Transmembrane</keyword>
<dbReference type="Pfam" id="PF00651">
    <property type="entry name" value="BTB"/>
    <property type="match status" value="1"/>
</dbReference>
<accession>A0A3L6RIU7</accession>
<dbReference type="InterPro" id="IPR011333">
    <property type="entry name" value="SKP1/BTB/POZ_sf"/>
</dbReference>
<dbReference type="Gene3D" id="2.60.210.10">
    <property type="entry name" value="Apoptosis, Tumor Necrosis Factor Receptor Associated Protein 2, Chain A"/>
    <property type="match status" value="1"/>
</dbReference>
<organism evidence="4 5">
    <name type="scientific">Panicum miliaceum</name>
    <name type="common">Proso millet</name>
    <name type="synonym">Broomcorn millet</name>
    <dbReference type="NCBI Taxonomy" id="4540"/>
    <lineage>
        <taxon>Eukaryota</taxon>
        <taxon>Viridiplantae</taxon>
        <taxon>Streptophyta</taxon>
        <taxon>Embryophyta</taxon>
        <taxon>Tracheophyta</taxon>
        <taxon>Spermatophyta</taxon>
        <taxon>Magnoliopsida</taxon>
        <taxon>Liliopsida</taxon>
        <taxon>Poales</taxon>
        <taxon>Poaceae</taxon>
        <taxon>PACMAD clade</taxon>
        <taxon>Panicoideae</taxon>
        <taxon>Panicodae</taxon>
        <taxon>Paniceae</taxon>
        <taxon>Panicinae</taxon>
        <taxon>Panicum</taxon>
        <taxon>Panicum sect. Panicum</taxon>
    </lineage>
</organism>
<dbReference type="InterPro" id="IPR000210">
    <property type="entry name" value="BTB/POZ_dom"/>
</dbReference>
<gene>
    <name evidence="4" type="ORF">C2845_PM13G07030</name>
</gene>
<dbReference type="CDD" id="cd00121">
    <property type="entry name" value="MATH"/>
    <property type="match status" value="1"/>
</dbReference>
<keyword evidence="2" id="KW-0472">Membrane</keyword>
<dbReference type="Proteomes" id="UP000275267">
    <property type="component" value="Unassembled WGS sequence"/>
</dbReference>
<dbReference type="InterPro" id="IPR008974">
    <property type="entry name" value="TRAF-like"/>
</dbReference>
<dbReference type="InterPro" id="IPR045005">
    <property type="entry name" value="BPM1-6"/>
</dbReference>
<dbReference type="PANTHER" id="PTHR26379:SF438">
    <property type="entry name" value="OS08G0128700 PROTEIN"/>
    <property type="match status" value="1"/>
</dbReference>
<dbReference type="Gene3D" id="3.30.710.10">
    <property type="entry name" value="Potassium Channel Kv1.1, Chain A"/>
    <property type="match status" value="1"/>
</dbReference>
<evidence type="ECO:0000259" key="3">
    <source>
        <dbReference type="PROSITE" id="PS50097"/>
    </source>
</evidence>
<sequence>MGIRGSTTFEIGAAANNAAAGVPPLYIPAILIQLAVFVTAGYHWRLRFYPTDVLSPRGDGRFSVSLQLMSTGATVRAVQELTVLDHAALVPPRLLSAAPPRYFAYEYGGYGDQIRHFSSAGMDLDRTSLLEQCTAYVRDGRLLLQFTVTVCPEDPGQTPGAVARIDVPPSDMLGQLGEVLERGEGSDITFLVDGELFPAHRIILAMRSSVFRAELYGEMKENGAAATVAIGDMRPDAFRALLRYIYTDASPADIISSNSNKDEGDDDGSEA</sequence>
<dbReference type="OrthoDB" id="10249567at2759"/>
<dbReference type="EMBL" id="PQIB02000008">
    <property type="protein sequence ID" value="RLN04028.1"/>
    <property type="molecule type" value="Genomic_DNA"/>
</dbReference>
<dbReference type="STRING" id="4540.A0A3L6RIU7"/>
<dbReference type="SMART" id="SM00225">
    <property type="entry name" value="BTB"/>
    <property type="match status" value="1"/>
</dbReference>
<keyword evidence="2" id="KW-1133">Transmembrane helix</keyword>
<dbReference type="InterPro" id="IPR002083">
    <property type="entry name" value="MATH/TRAF_dom"/>
</dbReference>
<evidence type="ECO:0000313" key="4">
    <source>
        <dbReference type="EMBL" id="RLN04028.1"/>
    </source>
</evidence>
<reference evidence="5" key="1">
    <citation type="journal article" date="2019" name="Nat. Commun.">
        <title>The genome of broomcorn millet.</title>
        <authorList>
            <person name="Zou C."/>
            <person name="Miki D."/>
            <person name="Li D."/>
            <person name="Tang Q."/>
            <person name="Xiao L."/>
            <person name="Rajput S."/>
            <person name="Deng P."/>
            <person name="Jia W."/>
            <person name="Huang R."/>
            <person name="Zhang M."/>
            <person name="Sun Y."/>
            <person name="Hu J."/>
            <person name="Fu X."/>
            <person name="Schnable P.S."/>
            <person name="Li F."/>
            <person name="Zhang H."/>
            <person name="Feng B."/>
            <person name="Zhu X."/>
            <person name="Liu R."/>
            <person name="Schnable J.C."/>
            <person name="Zhu J.-K."/>
            <person name="Zhang H."/>
        </authorList>
    </citation>
    <scope>NUCLEOTIDE SEQUENCE [LARGE SCALE GENOMIC DNA]</scope>
</reference>
<feature type="domain" description="BTB" evidence="3">
    <location>
        <begin position="186"/>
        <end position="248"/>
    </location>
</feature>
<dbReference type="SUPFAM" id="SSF49599">
    <property type="entry name" value="TRAF domain-like"/>
    <property type="match status" value="1"/>
</dbReference>
<evidence type="ECO:0000256" key="2">
    <source>
        <dbReference type="SAM" id="Phobius"/>
    </source>
</evidence>
<dbReference type="AlphaFoldDB" id="A0A3L6RIU7"/>
<dbReference type="SUPFAM" id="SSF54695">
    <property type="entry name" value="POZ domain"/>
    <property type="match status" value="1"/>
</dbReference>
<evidence type="ECO:0000256" key="1">
    <source>
        <dbReference type="ARBA" id="ARBA00004906"/>
    </source>
</evidence>
<evidence type="ECO:0000313" key="5">
    <source>
        <dbReference type="Proteomes" id="UP000275267"/>
    </source>
</evidence>
<protein>
    <recommendedName>
        <fullName evidence="3">BTB domain-containing protein</fullName>
    </recommendedName>
</protein>
<keyword evidence="5" id="KW-1185">Reference proteome</keyword>
<feature type="transmembrane region" description="Helical" evidence="2">
    <location>
        <begin position="25"/>
        <end position="44"/>
    </location>
</feature>
<dbReference type="PANTHER" id="PTHR26379">
    <property type="entry name" value="BTB/POZ AND MATH DOMAIN-CONTAINING PROTEIN 1"/>
    <property type="match status" value="1"/>
</dbReference>
<dbReference type="PROSITE" id="PS50097">
    <property type="entry name" value="BTB"/>
    <property type="match status" value="1"/>
</dbReference>
<name>A0A3L6RIU7_PANMI</name>